<keyword evidence="3" id="KW-1185">Reference proteome</keyword>
<dbReference type="OrthoDB" id="5741133at2"/>
<dbReference type="RefSeq" id="WP_093331609.1">
    <property type="nucleotide sequence ID" value="NZ_AP027363.1"/>
</dbReference>
<dbReference type="EMBL" id="FOHK01000015">
    <property type="protein sequence ID" value="SET80346.1"/>
    <property type="molecule type" value="Genomic_DNA"/>
</dbReference>
<evidence type="ECO:0000313" key="2">
    <source>
        <dbReference type="EMBL" id="SET80346.1"/>
    </source>
</evidence>
<dbReference type="STRING" id="349064.SAMN05660429_02723"/>
<dbReference type="Proteomes" id="UP000199308">
    <property type="component" value="Unassembled WGS sequence"/>
</dbReference>
<evidence type="ECO:0000256" key="1">
    <source>
        <dbReference type="SAM" id="SignalP"/>
    </source>
</evidence>
<reference evidence="2 3" key="1">
    <citation type="submission" date="2016-10" db="EMBL/GenBank/DDBJ databases">
        <authorList>
            <person name="de Groot N.N."/>
        </authorList>
    </citation>
    <scope>NUCLEOTIDE SEQUENCE [LARGE SCALE GENOMIC DNA]</scope>
    <source>
        <strain evidence="2 3">DSM 19706</strain>
    </source>
</reference>
<name>A0A1I0HBN2_THASX</name>
<protein>
    <recommendedName>
        <fullName evidence="4">Orphan protein</fullName>
    </recommendedName>
</protein>
<dbReference type="AlphaFoldDB" id="A0A1I0HBN2"/>
<keyword evidence="1" id="KW-0732">Signal</keyword>
<accession>A0A1I0HBN2</accession>
<feature type="signal peptide" evidence="1">
    <location>
        <begin position="1"/>
        <end position="23"/>
    </location>
</feature>
<dbReference type="Pfam" id="PF20420">
    <property type="entry name" value="DUF6702"/>
    <property type="match status" value="1"/>
</dbReference>
<evidence type="ECO:0000313" key="3">
    <source>
        <dbReference type="Proteomes" id="UP000199308"/>
    </source>
</evidence>
<evidence type="ECO:0008006" key="4">
    <source>
        <dbReference type="Google" id="ProtNLM"/>
    </source>
</evidence>
<gene>
    <name evidence="2" type="ORF">SAMN05660429_02723</name>
</gene>
<organism evidence="2 3">
    <name type="scientific">Thalassotalea agarivorans</name>
    <name type="common">Thalassomonas agarivorans</name>
    <dbReference type="NCBI Taxonomy" id="349064"/>
    <lineage>
        <taxon>Bacteria</taxon>
        <taxon>Pseudomonadati</taxon>
        <taxon>Pseudomonadota</taxon>
        <taxon>Gammaproteobacteria</taxon>
        <taxon>Alteromonadales</taxon>
        <taxon>Colwelliaceae</taxon>
        <taxon>Thalassotalea</taxon>
    </lineage>
</organism>
<dbReference type="InterPro" id="IPR046525">
    <property type="entry name" value="DUF6702"/>
</dbReference>
<sequence length="167" mass="19485">MSTRFFYTFFAGLCLLMTSLAFAHQQKAAETTVLFNKRSGQLEVMHRFYLHDTEHAVQSLFDKKADILNSEQTQQQFADYVSKQFLVKSAEDSKIELSQVGYEVEGKFFWVYQEAKLPEDMTRIKLYNGALRDLWPTQINMVNIEGKGKVKTLYFDQDKDWLIAVLD</sequence>
<proteinExistence type="predicted"/>
<feature type="chain" id="PRO_5011617574" description="Orphan protein" evidence="1">
    <location>
        <begin position="24"/>
        <end position="167"/>
    </location>
</feature>